<evidence type="ECO:0000259" key="1">
    <source>
        <dbReference type="Pfam" id="PF09722"/>
    </source>
</evidence>
<name>A0A1Z3MKU4_ALCFA</name>
<reference evidence="3" key="1">
    <citation type="submission" date="2017-02" db="EMBL/GenBank/DDBJ databases">
        <title>Emergence of VIM metallo-beta-lactamase producing Alcaligenes faecalis in GAZA, Palestine.</title>
        <authorList>
            <person name="Al Laham N."/>
            <person name="Chavda K."/>
            <person name="Cienfuegos V."/>
            <person name="Kreiswirth B."/>
            <person name="Chen L."/>
        </authorList>
    </citation>
    <scope>NUCLEOTIDE SEQUENCE</scope>
    <source>
        <strain evidence="3">GZAF1</strain>
        <plasmid evidence="3">pGZAF1_VIM</plasmid>
    </source>
</reference>
<dbReference type="NCBIfam" id="TIGR02293">
    <property type="entry name" value="TAS_TIGR02293"/>
    <property type="match status" value="1"/>
</dbReference>
<evidence type="ECO:0000313" key="3">
    <source>
        <dbReference type="EMBL" id="ASD48408.1"/>
    </source>
</evidence>
<dbReference type="InterPro" id="IPR046847">
    <property type="entry name" value="Xre-like_HTH"/>
</dbReference>
<dbReference type="Pfam" id="PF20432">
    <property type="entry name" value="Xre-like-HTH"/>
    <property type="match status" value="1"/>
</dbReference>
<proteinExistence type="predicted"/>
<feature type="domain" description="Antitoxin Xre/MbcA/ParS-like toxin-binding" evidence="1">
    <location>
        <begin position="103"/>
        <end position="152"/>
    </location>
</feature>
<sequence length="155" mass="17011">MEIIDVTVAPTKLSGKTAAKDFWGMAHRLGDMSELERIRSIKAGFPIYMADATKNTFRMTSQSVSELLNLSVTTYERRRRDSKPLDAAASERLDRVAAVALLAEDVFEDKTDAAVWLSSPNKALDGNTPVMHCETAIGAQQVRRILNALEWGGAA</sequence>
<organism evidence="3">
    <name type="scientific">Alcaligenes faecalis</name>
    <dbReference type="NCBI Taxonomy" id="511"/>
    <lineage>
        <taxon>Bacteria</taxon>
        <taxon>Pseudomonadati</taxon>
        <taxon>Pseudomonadota</taxon>
        <taxon>Betaproteobacteria</taxon>
        <taxon>Burkholderiales</taxon>
        <taxon>Alcaligenaceae</taxon>
        <taxon>Alcaligenes</taxon>
    </lineage>
</organism>
<dbReference type="InterPro" id="IPR011979">
    <property type="entry name" value="Antitox_Xre"/>
</dbReference>
<keyword evidence="3" id="KW-0614">Plasmid</keyword>
<feature type="domain" description="Antitoxin Xre-like helix-turn-helix" evidence="2">
    <location>
        <begin position="36"/>
        <end position="97"/>
    </location>
</feature>
<evidence type="ECO:0000259" key="2">
    <source>
        <dbReference type="Pfam" id="PF20432"/>
    </source>
</evidence>
<dbReference type="EMBL" id="KY623659">
    <property type="protein sequence ID" value="ASD48408.1"/>
    <property type="molecule type" value="Genomic_DNA"/>
</dbReference>
<dbReference type="Pfam" id="PF09722">
    <property type="entry name" value="Xre_MbcA_ParS_C"/>
    <property type="match status" value="1"/>
</dbReference>
<geneLocation type="plasmid" evidence="3">
    <name>pGZAF1_VIM</name>
</geneLocation>
<dbReference type="AlphaFoldDB" id="A0A1Z3MKU4"/>
<accession>A0A1Z3MKU4</accession>
<dbReference type="RefSeq" id="WP_086069318.1">
    <property type="nucleotide sequence ID" value="NZ_KY623659.1"/>
</dbReference>
<protein>
    <submittedName>
        <fullName evidence="3">Antitoxin</fullName>
    </submittedName>
</protein>
<dbReference type="GO" id="GO:0003677">
    <property type="term" value="F:DNA binding"/>
    <property type="evidence" value="ECO:0007669"/>
    <property type="project" value="InterPro"/>
</dbReference>
<dbReference type="InterPro" id="IPR024467">
    <property type="entry name" value="Xre/MbcA/ParS-like_toxin-bd"/>
</dbReference>